<protein>
    <submittedName>
        <fullName evidence="3">Exported protein</fullName>
    </submittedName>
</protein>
<dbReference type="STRING" id="75913.A0A0K0FGX2"/>
<accession>A0A0K0FGX2</accession>
<dbReference type="WBParaSite" id="SVE_0812900.1">
    <property type="protein sequence ID" value="SVE_0812900.1"/>
    <property type="gene ID" value="SVE_0812900"/>
</dbReference>
<keyword evidence="1" id="KW-0732">Signal</keyword>
<organism evidence="2 3">
    <name type="scientific">Strongyloides venezuelensis</name>
    <name type="common">Threadworm</name>
    <dbReference type="NCBI Taxonomy" id="75913"/>
    <lineage>
        <taxon>Eukaryota</taxon>
        <taxon>Metazoa</taxon>
        <taxon>Ecdysozoa</taxon>
        <taxon>Nematoda</taxon>
        <taxon>Chromadorea</taxon>
        <taxon>Rhabditida</taxon>
        <taxon>Tylenchina</taxon>
        <taxon>Panagrolaimomorpha</taxon>
        <taxon>Strongyloidoidea</taxon>
        <taxon>Strongyloididae</taxon>
        <taxon>Strongyloides</taxon>
    </lineage>
</organism>
<sequence length="135" mass="15807">MFVKMKMSLLIFLWLIDTAGNQGLIKDPRKKFEMKTLGDGELLKMWKSIEPVNIKIKGYSFIKHIPISQKNFLKCREYQSIIGNDILKSMLHFNEMKNDVFASSDFDIGEIKIEIAPVKLNDQEFEKPNYYPVQE</sequence>
<name>A0A0K0FGX2_STRVS</name>
<reference evidence="3" key="2">
    <citation type="submission" date="2015-08" db="UniProtKB">
        <authorList>
            <consortium name="WormBaseParasite"/>
        </authorList>
    </citation>
    <scope>IDENTIFICATION</scope>
</reference>
<feature type="signal peptide" evidence="1">
    <location>
        <begin position="1"/>
        <end position="21"/>
    </location>
</feature>
<dbReference type="Proteomes" id="UP000035680">
    <property type="component" value="Unassembled WGS sequence"/>
</dbReference>
<feature type="chain" id="PRO_5005329644" evidence="1">
    <location>
        <begin position="22"/>
        <end position="135"/>
    </location>
</feature>
<reference evidence="2" key="1">
    <citation type="submission" date="2014-07" db="EMBL/GenBank/DDBJ databases">
        <authorList>
            <person name="Martin A.A"/>
            <person name="De Silva N."/>
        </authorList>
    </citation>
    <scope>NUCLEOTIDE SEQUENCE</scope>
</reference>
<evidence type="ECO:0000256" key="1">
    <source>
        <dbReference type="SAM" id="SignalP"/>
    </source>
</evidence>
<evidence type="ECO:0000313" key="3">
    <source>
        <dbReference type="WBParaSite" id="SVE_0812900.1"/>
    </source>
</evidence>
<keyword evidence="2" id="KW-1185">Reference proteome</keyword>
<evidence type="ECO:0000313" key="2">
    <source>
        <dbReference type="Proteomes" id="UP000035680"/>
    </source>
</evidence>
<dbReference type="AlphaFoldDB" id="A0A0K0FGX2"/>
<proteinExistence type="predicted"/>